<dbReference type="SMART" id="SM00501">
    <property type="entry name" value="BRIGHT"/>
    <property type="match status" value="1"/>
</dbReference>
<proteinExistence type="predicted"/>
<dbReference type="InterPro" id="IPR036431">
    <property type="entry name" value="ARID_dom_sf"/>
</dbReference>
<dbReference type="SUPFAM" id="SSF46774">
    <property type="entry name" value="ARID-like"/>
    <property type="match status" value="1"/>
</dbReference>
<feature type="compositionally biased region" description="Basic residues" evidence="4">
    <location>
        <begin position="179"/>
        <end position="190"/>
    </location>
</feature>
<dbReference type="GO" id="GO:0000976">
    <property type="term" value="F:transcription cis-regulatory region binding"/>
    <property type="evidence" value="ECO:0007669"/>
    <property type="project" value="TreeGrafter"/>
</dbReference>
<keyword evidence="2" id="KW-0804">Transcription</keyword>
<feature type="compositionally biased region" description="Low complexity" evidence="4">
    <location>
        <begin position="191"/>
        <end position="227"/>
    </location>
</feature>
<gene>
    <name evidence="6" type="ORF">WA026_003797</name>
</gene>
<evidence type="ECO:0000313" key="6">
    <source>
        <dbReference type="EMBL" id="KAK9878978.1"/>
    </source>
</evidence>
<dbReference type="Gene3D" id="1.10.150.60">
    <property type="entry name" value="ARID DNA-binding domain"/>
    <property type="match status" value="1"/>
</dbReference>
<evidence type="ECO:0000313" key="7">
    <source>
        <dbReference type="Proteomes" id="UP001431783"/>
    </source>
</evidence>
<keyword evidence="3" id="KW-0539">Nucleus</keyword>
<evidence type="ECO:0000259" key="5">
    <source>
        <dbReference type="PROSITE" id="PS51011"/>
    </source>
</evidence>
<reference evidence="6 7" key="1">
    <citation type="submission" date="2023-03" db="EMBL/GenBank/DDBJ databases">
        <title>Genome insight into feeding habits of ladybird beetles.</title>
        <authorList>
            <person name="Li H.-S."/>
            <person name="Huang Y.-H."/>
            <person name="Pang H."/>
        </authorList>
    </citation>
    <scope>NUCLEOTIDE SEQUENCE [LARGE SCALE GENOMIC DNA]</scope>
    <source>
        <strain evidence="6">SYSU_2023b</strain>
        <tissue evidence="6">Whole body</tissue>
    </source>
</reference>
<feature type="region of interest" description="Disordered" evidence="4">
    <location>
        <begin position="179"/>
        <end position="244"/>
    </location>
</feature>
<dbReference type="GO" id="GO:0005634">
    <property type="term" value="C:nucleus"/>
    <property type="evidence" value="ECO:0007669"/>
    <property type="project" value="TreeGrafter"/>
</dbReference>
<dbReference type="PROSITE" id="PS51011">
    <property type="entry name" value="ARID"/>
    <property type="match status" value="1"/>
</dbReference>
<name>A0AAW1U8M7_9CUCU</name>
<evidence type="ECO:0000256" key="4">
    <source>
        <dbReference type="SAM" id="MobiDB-lite"/>
    </source>
</evidence>
<dbReference type="EMBL" id="JARQZJ010000061">
    <property type="protein sequence ID" value="KAK9878978.1"/>
    <property type="molecule type" value="Genomic_DNA"/>
</dbReference>
<evidence type="ECO:0000256" key="1">
    <source>
        <dbReference type="ARBA" id="ARBA00023015"/>
    </source>
</evidence>
<protein>
    <recommendedName>
        <fullName evidence="5">ARID domain-containing protein</fullName>
    </recommendedName>
</protein>
<feature type="region of interest" description="Disordered" evidence="4">
    <location>
        <begin position="343"/>
        <end position="414"/>
    </location>
</feature>
<dbReference type="GO" id="GO:0006357">
    <property type="term" value="P:regulation of transcription by RNA polymerase II"/>
    <property type="evidence" value="ECO:0007669"/>
    <property type="project" value="TreeGrafter"/>
</dbReference>
<evidence type="ECO:0000256" key="2">
    <source>
        <dbReference type="ARBA" id="ARBA00023163"/>
    </source>
</evidence>
<dbReference type="Pfam" id="PF01388">
    <property type="entry name" value="ARID"/>
    <property type="match status" value="1"/>
</dbReference>
<dbReference type="AlphaFoldDB" id="A0AAW1U8M7"/>
<dbReference type="PANTHER" id="PTHR13964">
    <property type="entry name" value="RBP-RELATED"/>
    <property type="match status" value="1"/>
</dbReference>
<feature type="domain" description="ARID" evidence="5">
    <location>
        <begin position="241"/>
        <end position="333"/>
    </location>
</feature>
<dbReference type="Proteomes" id="UP001431783">
    <property type="component" value="Unassembled WGS sequence"/>
</dbReference>
<dbReference type="SMART" id="SM01014">
    <property type="entry name" value="ARID"/>
    <property type="match status" value="1"/>
</dbReference>
<feature type="region of interest" description="Disordered" evidence="4">
    <location>
        <begin position="821"/>
        <end position="885"/>
    </location>
</feature>
<dbReference type="InterPro" id="IPR051232">
    <property type="entry name" value="ARID/SWI1_ChromRemod"/>
</dbReference>
<comment type="caution">
    <text evidence="6">The sequence shown here is derived from an EMBL/GenBank/DDBJ whole genome shotgun (WGS) entry which is preliminary data.</text>
</comment>
<evidence type="ECO:0000256" key="3">
    <source>
        <dbReference type="ARBA" id="ARBA00023242"/>
    </source>
</evidence>
<sequence length="974" mass="109270">MIAKHTIKTEGAVYKFRHKIAEDEVLAIPEKVVLRVEDLITWITVDAEWTWGRLGKCIKQVKEPPDGTQTDDVNPVSLSETSLDFSDVEKEKEQLENDENQLGPSIVILSYPRYCRYRAMMKRLEGVENEYLKYNIVKALGGFSFKFKNTRVMFCRDTFEYPELEGHELLCNHLAPKLKGRPRGRRKKRSVSPGSESNESESSILTSFNVKSKTSCESSSSKSEISIDNQSLRRSTRSSDNSDTKEFMKKLSAFMKMKKTPLGRTPCIGVKEIDLYEFYTKVQKIGGYDAVTSNRLWKTVFDDLSGHQNSTGAATIIRRHYERFLLSYERHIRGEEYKPLPVSERRRLKTQSSINKSESETSEGACTGSGTNTPISCAATSSSTPSPTSFLTPIENKEIKQEGKTSSLRSVRVKPERQKEKFAKVVKMEDITSSTESLEIIKVEMKAIEDNTDNVEELETSEATTVKIEILANTNEPLTTAVTPVQKIGSPKKNSTPIEFKDNTPTIKIRDTTCLKEDELNVPFKPKSEKIEQKIQNPEEMKSELSEVGNSSASTPFVEELKRGKLDILKEGGLEVTPVRTFSSTSLFKDIRPSVIQTMNNSSISSKPSRVEDRMPPPLHLLPNKRLPINIPKSLNISKVAVVSSDSGNVNFAMNNNFSYTTKTPSTPPKVVQSKSIYSYSEKTVYGNPKDCLINNNYPVHTPKPPVNLRKQKGGDLLDLTVTSPQKPIVDISIPNIPHMADSSSSISRNFNKADTLPIFEGRKLGSNLEITLVDSNGQSIQQNPRLNFRHFLQPGNTHMYQSGSKRSISELNNSNPKLLKIEENGKFSKPSTSVKSNYGRDRRYQTDVNVPHPMEAKPSNSKSETNTSHSKASGSNLRGFPPGSTFPHFNPQLYEGNKGISPYFPVIDPLLYSAAMQSLYPQNCINPSSAFQQLSTQEQFKLYSELMSQNSRIAFPFQMPLKDGDSPKKSKKS</sequence>
<accession>A0AAW1U8M7</accession>
<dbReference type="PANTHER" id="PTHR13964:SF44">
    <property type="entry name" value="ARID DOMAIN-CONTAINING PROTEIN"/>
    <property type="match status" value="1"/>
</dbReference>
<feature type="compositionally biased region" description="Low complexity" evidence="4">
    <location>
        <begin position="373"/>
        <end position="393"/>
    </location>
</feature>
<dbReference type="InterPro" id="IPR001606">
    <property type="entry name" value="ARID_dom"/>
</dbReference>
<organism evidence="6 7">
    <name type="scientific">Henosepilachna vigintioctopunctata</name>
    <dbReference type="NCBI Taxonomy" id="420089"/>
    <lineage>
        <taxon>Eukaryota</taxon>
        <taxon>Metazoa</taxon>
        <taxon>Ecdysozoa</taxon>
        <taxon>Arthropoda</taxon>
        <taxon>Hexapoda</taxon>
        <taxon>Insecta</taxon>
        <taxon>Pterygota</taxon>
        <taxon>Neoptera</taxon>
        <taxon>Endopterygota</taxon>
        <taxon>Coleoptera</taxon>
        <taxon>Polyphaga</taxon>
        <taxon>Cucujiformia</taxon>
        <taxon>Coccinelloidea</taxon>
        <taxon>Coccinellidae</taxon>
        <taxon>Epilachninae</taxon>
        <taxon>Epilachnini</taxon>
        <taxon>Henosepilachna</taxon>
    </lineage>
</organism>
<feature type="compositionally biased region" description="Polar residues" evidence="4">
    <location>
        <begin position="350"/>
        <end position="372"/>
    </location>
</feature>
<feature type="compositionally biased region" description="Polar residues" evidence="4">
    <location>
        <begin position="859"/>
        <end position="877"/>
    </location>
</feature>
<keyword evidence="1" id="KW-0805">Transcription regulation</keyword>
<keyword evidence="7" id="KW-1185">Reference proteome</keyword>